<feature type="non-terminal residue" evidence="1">
    <location>
        <position position="1"/>
    </location>
</feature>
<feature type="non-terminal residue" evidence="1">
    <location>
        <position position="56"/>
    </location>
</feature>
<name>A0A9N9K2S3_9GLOM</name>
<organism evidence="1 2">
    <name type="scientific">Racocetra fulgida</name>
    <dbReference type="NCBI Taxonomy" id="60492"/>
    <lineage>
        <taxon>Eukaryota</taxon>
        <taxon>Fungi</taxon>
        <taxon>Fungi incertae sedis</taxon>
        <taxon>Mucoromycota</taxon>
        <taxon>Glomeromycotina</taxon>
        <taxon>Glomeromycetes</taxon>
        <taxon>Diversisporales</taxon>
        <taxon>Gigasporaceae</taxon>
        <taxon>Racocetra</taxon>
    </lineage>
</organism>
<gene>
    <name evidence="1" type="ORF">RFULGI_LOCUS18559</name>
</gene>
<dbReference type="EMBL" id="CAJVPZ010082425">
    <property type="protein sequence ID" value="CAG8809185.1"/>
    <property type="molecule type" value="Genomic_DNA"/>
</dbReference>
<keyword evidence="2" id="KW-1185">Reference proteome</keyword>
<dbReference type="Proteomes" id="UP000789396">
    <property type="component" value="Unassembled WGS sequence"/>
</dbReference>
<protein>
    <submittedName>
        <fullName evidence="1">18456_t:CDS:1</fullName>
    </submittedName>
</protein>
<sequence>EKKEKGVDFLIKSGNKKILRYSCDDLELLTRSKGGNTYHSTEEWVTDEDVTLRDGE</sequence>
<evidence type="ECO:0000313" key="2">
    <source>
        <dbReference type="Proteomes" id="UP000789396"/>
    </source>
</evidence>
<comment type="caution">
    <text evidence="1">The sequence shown here is derived from an EMBL/GenBank/DDBJ whole genome shotgun (WGS) entry which is preliminary data.</text>
</comment>
<proteinExistence type="predicted"/>
<accession>A0A9N9K2S3</accession>
<evidence type="ECO:0000313" key="1">
    <source>
        <dbReference type="EMBL" id="CAG8809185.1"/>
    </source>
</evidence>
<dbReference type="AlphaFoldDB" id="A0A9N9K2S3"/>
<reference evidence="1" key="1">
    <citation type="submission" date="2021-06" db="EMBL/GenBank/DDBJ databases">
        <authorList>
            <person name="Kallberg Y."/>
            <person name="Tangrot J."/>
            <person name="Rosling A."/>
        </authorList>
    </citation>
    <scope>NUCLEOTIDE SEQUENCE</scope>
    <source>
        <strain evidence="1">IN212</strain>
    </source>
</reference>